<dbReference type="KEGG" id="hale:G3A49_13395"/>
<organism evidence="2 3">
    <name type="scientific">Haloferax volcanii</name>
    <name type="common">Halobacterium volcanii</name>
    <dbReference type="NCBI Taxonomy" id="2246"/>
    <lineage>
        <taxon>Archaea</taxon>
        <taxon>Methanobacteriati</taxon>
        <taxon>Methanobacteriota</taxon>
        <taxon>Stenosarchaea group</taxon>
        <taxon>Halobacteria</taxon>
        <taxon>Halobacteriales</taxon>
        <taxon>Haloferacaceae</taxon>
        <taxon>Haloferax</taxon>
    </lineage>
</organism>
<keyword evidence="1" id="KW-0812">Transmembrane</keyword>
<name>A0A6C0UWY3_HALVO</name>
<dbReference type="EMBL" id="CP048738">
    <property type="protein sequence ID" value="QIB79073.1"/>
    <property type="molecule type" value="Genomic_DNA"/>
</dbReference>
<gene>
    <name evidence="2" type="ORF">G3A49_13395</name>
</gene>
<evidence type="ECO:0000313" key="3">
    <source>
        <dbReference type="Proteomes" id="UP000465667"/>
    </source>
</evidence>
<keyword evidence="1" id="KW-1133">Transmembrane helix</keyword>
<sequence length="68" mass="7284">MIPKIIKTPLVKAVRVSIDFTKYFAVFVAALALPAVLFGADLIGKFTALVLMLALLLVVGSYGKSVLF</sequence>
<proteinExistence type="predicted"/>
<accession>A0A6C0UWY3</accession>
<dbReference type="Proteomes" id="UP000465667">
    <property type="component" value="Chromosome"/>
</dbReference>
<feature type="transmembrane region" description="Helical" evidence="1">
    <location>
        <begin position="46"/>
        <end position="63"/>
    </location>
</feature>
<dbReference type="GeneID" id="44084422"/>
<keyword evidence="1" id="KW-0472">Membrane</keyword>
<evidence type="ECO:0000256" key="1">
    <source>
        <dbReference type="SAM" id="Phobius"/>
    </source>
</evidence>
<dbReference type="RefSeq" id="WP_163489346.1">
    <property type="nucleotide sequence ID" value="NZ_CP048738.1"/>
</dbReference>
<dbReference type="AlphaFoldDB" id="A0A6C0UWY3"/>
<evidence type="ECO:0000313" key="2">
    <source>
        <dbReference type="EMBL" id="QIB79073.1"/>
    </source>
</evidence>
<reference evidence="2 3" key="1">
    <citation type="submission" date="2020-02" db="EMBL/GenBank/DDBJ databases">
        <title>Whole genome sequence of Haloferax alexandrinus pws1.</title>
        <authorList>
            <person name="Verma D.K."/>
            <person name="Gopal K."/>
            <person name="Prasad E.S."/>
        </authorList>
    </citation>
    <scope>NUCLEOTIDE SEQUENCE [LARGE SCALE GENOMIC DNA]</scope>
    <source>
        <strain evidence="3">wsp1</strain>
    </source>
</reference>
<protein>
    <submittedName>
        <fullName evidence="2">Uncharacterized protein</fullName>
    </submittedName>
</protein>
<feature type="transmembrane region" description="Helical" evidence="1">
    <location>
        <begin position="20"/>
        <end position="40"/>
    </location>
</feature>